<dbReference type="GO" id="GO:0003746">
    <property type="term" value="F:translation elongation factor activity"/>
    <property type="evidence" value="ECO:0007669"/>
    <property type="project" value="UniProtKB-KW"/>
</dbReference>
<reference evidence="7 8" key="1">
    <citation type="journal article" date="2007" name="Science">
        <title>Genomic minimalism in the early diverging intestinal parasite Giardia lamblia.</title>
        <authorList>
            <person name="Morrison H.G."/>
            <person name="McArthur A.G."/>
            <person name="Gillin F.D."/>
            <person name="Aley S.B."/>
            <person name="Adam R.D."/>
            <person name="Olsen G.J."/>
            <person name="Best A.A."/>
            <person name="Cande W.Z."/>
            <person name="Chen F."/>
            <person name="Cipriano M.J."/>
            <person name="Davids B.J."/>
            <person name="Dawson S.C."/>
            <person name="Elmendorf H.G."/>
            <person name="Hehl A.B."/>
            <person name="Holder M.E."/>
            <person name="Huse S.M."/>
            <person name="Kim U.U."/>
            <person name="Lasek-Nesselquist E."/>
            <person name="Manning G."/>
            <person name="Nigam A."/>
            <person name="Nixon J.E."/>
            <person name="Palm D."/>
            <person name="Passamaneck N.E."/>
            <person name="Prabhu A."/>
            <person name="Reich C.I."/>
            <person name="Reiner D.S."/>
            <person name="Samuelson J."/>
            <person name="Svard S.G."/>
            <person name="Sogin M.L."/>
        </authorList>
    </citation>
    <scope>NUCLEOTIDE SEQUENCE [LARGE SCALE GENOMIC DNA]</scope>
    <source>
        <strain evidence="7 8">WB C6</strain>
    </source>
</reference>
<evidence type="ECO:0000256" key="2">
    <source>
        <dbReference type="ARBA" id="ARBA00009730"/>
    </source>
</evidence>
<dbReference type="AlphaFoldDB" id="A0A644F8Q9"/>
<dbReference type="InterPro" id="IPR038567">
    <property type="entry name" value="T_Elf1_sf"/>
</dbReference>
<dbReference type="Proteomes" id="UP000001548">
    <property type="component" value="Unassembled WGS sequence"/>
</dbReference>
<dbReference type="GO" id="GO:0000993">
    <property type="term" value="F:RNA polymerase II complex binding"/>
    <property type="evidence" value="ECO:0000318"/>
    <property type="project" value="GO_Central"/>
</dbReference>
<keyword evidence="3 5" id="KW-0862">Zinc</keyword>
<dbReference type="Gene3D" id="2.20.25.190">
    <property type="match status" value="1"/>
</dbReference>
<dbReference type="PANTHER" id="PTHR20934:SF0">
    <property type="entry name" value="TRANSCRIPTION ELONGATION FACTOR 1 HOMOLOG"/>
    <property type="match status" value="1"/>
</dbReference>
<dbReference type="Pfam" id="PF05129">
    <property type="entry name" value="Zn_ribbon_Elf1"/>
    <property type="match status" value="1"/>
</dbReference>
<keyword evidence="5" id="KW-0804">Transcription</keyword>
<evidence type="ECO:0000313" key="7">
    <source>
        <dbReference type="EMBL" id="KAE8305005.1"/>
    </source>
</evidence>
<evidence type="ECO:0000256" key="6">
    <source>
        <dbReference type="SAM" id="MobiDB-lite"/>
    </source>
</evidence>
<keyword evidence="5" id="KW-0479">Metal-binding</keyword>
<dbReference type="SUPFAM" id="SSF57783">
    <property type="entry name" value="Zinc beta-ribbon"/>
    <property type="match status" value="1"/>
</dbReference>
<feature type="compositionally biased region" description="Basic and acidic residues" evidence="6">
    <location>
        <begin position="180"/>
        <end position="204"/>
    </location>
</feature>
<dbReference type="GO" id="GO:0008270">
    <property type="term" value="F:zinc ion binding"/>
    <property type="evidence" value="ECO:0007669"/>
    <property type="project" value="UniProtKB-KW"/>
</dbReference>
<keyword evidence="7" id="KW-0648">Protein biosynthesis</keyword>
<feature type="compositionally biased region" description="Basic and acidic residues" evidence="6">
    <location>
        <begin position="141"/>
        <end position="166"/>
    </location>
</feature>
<keyword evidence="4 5" id="KW-0539">Nucleus</keyword>
<feature type="region of interest" description="Disordered" evidence="6">
    <location>
        <begin position="141"/>
        <end position="228"/>
    </location>
</feature>
<gene>
    <name evidence="7" type="ORF">GL50803_0013103</name>
</gene>
<evidence type="ECO:0000256" key="5">
    <source>
        <dbReference type="RuleBase" id="RU364033"/>
    </source>
</evidence>
<accession>A0A644F8Q9</accession>
<evidence type="ECO:0000313" key="8">
    <source>
        <dbReference type="Proteomes" id="UP000001548"/>
    </source>
</evidence>
<proteinExistence type="inferred from homology"/>
<dbReference type="InterPro" id="IPR007808">
    <property type="entry name" value="Elf1"/>
</dbReference>
<evidence type="ECO:0000256" key="3">
    <source>
        <dbReference type="ARBA" id="ARBA00022833"/>
    </source>
</evidence>
<comment type="subcellular location">
    <subcellularLocation>
        <location evidence="1 5">Nucleus</location>
    </subcellularLocation>
</comment>
<organism evidence="7 8">
    <name type="scientific">Giardia intestinalis (strain ATCC 50803 / WB clone C6)</name>
    <name type="common">Giardia lamblia</name>
    <dbReference type="NCBI Taxonomy" id="184922"/>
    <lineage>
        <taxon>Eukaryota</taxon>
        <taxon>Metamonada</taxon>
        <taxon>Diplomonadida</taxon>
        <taxon>Hexamitidae</taxon>
        <taxon>Giardiinae</taxon>
        <taxon>Giardia</taxon>
    </lineage>
</organism>
<keyword evidence="7" id="KW-0251">Elongation factor</keyword>
<name>A0A644F8Q9_GIAIC</name>
<dbReference type="GO" id="GO:0006368">
    <property type="term" value="P:transcription elongation by RNA polymerase II"/>
    <property type="evidence" value="ECO:0000318"/>
    <property type="project" value="GO_Central"/>
</dbReference>
<comment type="caution">
    <text evidence="7">The sequence shown here is derived from an EMBL/GenBank/DDBJ whole genome shotgun (WGS) entry which is preliminary data.</text>
</comment>
<protein>
    <recommendedName>
        <fullName evidence="5">Transcription elongation factor 1 homolog</fullName>
    </recommendedName>
</protein>
<evidence type="ECO:0000256" key="4">
    <source>
        <dbReference type="ARBA" id="ARBA00023242"/>
    </source>
</evidence>
<dbReference type="PANTHER" id="PTHR20934">
    <property type="entry name" value="TRANSCRIPTION ELONGATION FACTOR 1 HOMOLOG"/>
    <property type="match status" value="1"/>
</dbReference>
<comment type="similarity">
    <text evidence="2 5">Belongs to the ELOF1 family.</text>
</comment>
<dbReference type="GO" id="GO:0008023">
    <property type="term" value="C:transcription elongation factor complex"/>
    <property type="evidence" value="ECO:0000318"/>
    <property type="project" value="GO_Central"/>
</dbReference>
<keyword evidence="8" id="KW-1185">Reference proteome</keyword>
<dbReference type="EMBL" id="AACB03000001">
    <property type="protein sequence ID" value="KAE8305005.1"/>
    <property type="molecule type" value="Genomic_DNA"/>
</dbReference>
<sequence>MGKKKRTRAAPPKKAGRSKFFPCPVCNTIESVGSERISKEGVFVLTCKMCKERYTYKYGLLDTPNEAHRSWGDFIYKKKKYGVPCPGFGDCKCNFKGIAIIDFFTERDEGTGIENYYARLTCGECGTSIRPLYTNETKAEFKKRMEQEHARGRDERRKRENDDNYDARLVSPEAPVNDYNDYKGDASKKRPRNRGDSSHRKESSSSDILDDDQEIASQISEPRSEDDI</sequence>
<keyword evidence="5" id="KW-0863">Zinc-finger</keyword>
<dbReference type="InParanoid" id="A0A644F8Q9"/>
<comment type="function">
    <text evidence="5">Transcription elongation factor implicated in the maintenance of proper chromatin structure in actively transcribed regions.</text>
</comment>
<evidence type="ECO:0000256" key="1">
    <source>
        <dbReference type="ARBA" id="ARBA00004123"/>
    </source>
</evidence>
<keyword evidence="5" id="KW-0805">Transcription regulation</keyword>